<dbReference type="PRINTS" id="PR01036">
    <property type="entry name" value="TCRTETB"/>
</dbReference>
<dbReference type="PANTHER" id="PTHR23501:SF191">
    <property type="entry name" value="VACUOLAR BASIC AMINO ACID TRANSPORTER 4"/>
    <property type="match status" value="1"/>
</dbReference>
<feature type="transmembrane region" description="Helical" evidence="7">
    <location>
        <begin position="407"/>
        <end position="427"/>
    </location>
</feature>
<comment type="subcellular location">
    <subcellularLocation>
        <location evidence="1">Endomembrane system</location>
        <topology evidence="1">Multi-pass membrane protein</topology>
    </subcellularLocation>
</comment>
<dbReference type="GO" id="GO:0012505">
    <property type="term" value="C:endomembrane system"/>
    <property type="evidence" value="ECO:0007669"/>
    <property type="project" value="UniProtKB-SubCell"/>
</dbReference>
<dbReference type="OrthoDB" id="3437016at2759"/>
<reference evidence="9 10" key="1">
    <citation type="journal article" date="2016" name="Mol. Biol. Evol.">
        <title>Genome-Wide Survey of Gut Fungi (Harpellales) Reveals the First Horizontally Transferred Ubiquitin Gene from a Mosquito Host.</title>
        <authorList>
            <person name="Wang Y."/>
            <person name="White M.M."/>
            <person name="Kvist S."/>
            <person name="Moncalvo J.M."/>
        </authorList>
    </citation>
    <scope>NUCLEOTIDE SEQUENCE [LARGE SCALE GENOMIC DNA]</scope>
    <source>
        <strain evidence="9 10">ALG-7-W6</strain>
    </source>
</reference>
<evidence type="ECO:0000256" key="5">
    <source>
        <dbReference type="ARBA" id="ARBA00023136"/>
    </source>
</evidence>
<dbReference type="PROSITE" id="PS50850">
    <property type="entry name" value="MFS"/>
    <property type="match status" value="1"/>
</dbReference>
<protein>
    <submittedName>
        <fullName evidence="9">Putative HC-toxin efflux carrier TOXA</fullName>
    </submittedName>
</protein>
<feature type="transmembrane region" description="Helical" evidence="7">
    <location>
        <begin position="580"/>
        <end position="598"/>
    </location>
</feature>
<evidence type="ECO:0000256" key="1">
    <source>
        <dbReference type="ARBA" id="ARBA00004127"/>
    </source>
</evidence>
<feature type="transmembrane region" description="Helical" evidence="7">
    <location>
        <begin position="475"/>
        <end position="493"/>
    </location>
</feature>
<dbReference type="EMBL" id="LSSL01006092">
    <property type="protein sequence ID" value="OLY78553.1"/>
    <property type="molecule type" value="Genomic_DNA"/>
</dbReference>
<dbReference type="Gene3D" id="1.20.1250.20">
    <property type="entry name" value="MFS general substrate transporter like domains"/>
    <property type="match status" value="1"/>
</dbReference>
<feature type="region of interest" description="Disordered" evidence="6">
    <location>
        <begin position="201"/>
        <end position="237"/>
    </location>
</feature>
<feature type="compositionally biased region" description="Polar residues" evidence="6">
    <location>
        <begin position="12"/>
        <end position="37"/>
    </location>
</feature>
<evidence type="ECO:0000313" key="9">
    <source>
        <dbReference type="EMBL" id="OLY78553.1"/>
    </source>
</evidence>
<evidence type="ECO:0000259" key="8">
    <source>
        <dbReference type="PROSITE" id="PS50850"/>
    </source>
</evidence>
<dbReference type="GO" id="GO:0022857">
    <property type="term" value="F:transmembrane transporter activity"/>
    <property type="evidence" value="ECO:0007669"/>
    <property type="project" value="InterPro"/>
</dbReference>
<dbReference type="STRING" id="133383.A0A1R0GNT0"/>
<feature type="transmembrane region" description="Helical" evidence="7">
    <location>
        <begin position="319"/>
        <end position="338"/>
    </location>
</feature>
<gene>
    <name evidence="9" type="ORF">AYI68_g7396</name>
</gene>
<accession>A0A1R0GNT0</accession>
<feature type="transmembrane region" description="Helical" evidence="7">
    <location>
        <begin position="288"/>
        <end position="307"/>
    </location>
</feature>
<feature type="transmembrane region" description="Helical" evidence="7">
    <location>
        <begin position="344"/>
        <end position="365"/>
    </location>
</feature>
<dbReference type="Pfam" id="PF07690">
    <property type="entry name" value="MFS_1"/>
    <property type="match status" value="1"/>
</dbReference>
<feature type="transmembrane region" description="Helical" evidence="7">
    <location>
        <begin position="248"/>
        <end position="268"/>
    </location>
</feature>
<evidence type="ECO:0000256" key="4">
    <source>
        <dbReference type="ARBA" id="ARBA00022989"/>
    </source>
</evidence>
<dbReference type="Proteomes" id="UP000187455">
    <property type="component" value="Unassembled WGS sequence"/>
</dbReference>
<evidence type="ECO:0000256" key="7">
    <source>
        <dbReference type="SAM" id="Phobius"/>
    </source>
</evidence>
<keyword evidence="2" id="KW-0813">Transport</keyword>
<proteinExistence type="predicted"/>
<dbReference type="Gene3D" id="1.20.1720.10">
    <property type="entry name" value="Multidrug resistance protein D"/>
    <property type="match status" value="1"/>
</dbReference>
<dbReference type="InterPro" id="IPR036259">
    <property type="entry name" value="MFS_trans_sf"/>
</dbReference>
<keyword evidence="3 7" id="KW-0812">Transmembrane</keyword>
<feature type="transmembrane region" description="Helical" evidence="7">
    <location>
        <begin position="610"/>
        <end position="629"/>
    </location>
</feature>
<feature type="transmembrane region" description="Helical" evidence="7">
    <location>
        <begin position="443"/>
        <end position="463"/>
    </location>
</feature>
<feature type="transmembrane region" description="Helical" evidence="7">
    <location>
        <begin position="377"/>
        <end position="395"/>
    </location>
</feature>
<feature type="compositionally biased region" description="Basic and acidic residues" evidence="6">
    <location>
        <begin position="128"/>
        <end position="142"/>
    </location>
</feature>
<dbReference type="InterPro" id="IPR011701">
    <property type="entry name" value="MFS"/>
</dbReference>
<keyword evidence="5 7" id="KW-0472">Membrane</keyword>
<evidence type="ECO:0000256" key="3">
    <source>
        <dbReference type="ARBA" id="ARBA00022692"/>
    </source>
</evidence>
<name>A0A1R0GNT0_9FUNG</name>
<dbReference type="AlphaFoldDB" id="A0A1R0GNT0"/>
<sequence length="749" mass="82039">MDTDPAPDHSEPTTSSTAPYSQHIPPQNNNISVFESQPPSPATVLDTNRPETAGLGSQSENLYSFSKAPQLPSISLGSKKDVPSLAPRPSTDASIVRNSTNPSFLDKYQNASRSSNDSTTHNILLSDTDLRTRNDARPRNVPDIDQDDIITPNFVQSHGEFKVGYSGNSSLHSLRGSSPSFQSYESMYSYTISSYSESVDSQDYESPLSSARNSLENDEELSINLSSPEKKSPPAAPPRVYEIEEMDLLQEIFIIISLCLGVFVATFGNTVLSTSLRNVIDEFQSTDLSTWFSTSYLLSATILRPIYGKIINVFGTRPMVVLSILVFQVGSIVCATAMSSPALIVGRSIMGSGAAGIMVLCNMMISRIVPMRNRSKYFGLLGAVFCISSALGPILGGAFSNSYSWRWSFYINLPLTVIPLISLLLLINHKPIEGSLRQKFGRLDYFGLPLLIASLFMFLLALYKSEARGGYKTLQVTLLLVFGSLLIPTFVIYELKFAKEHMIPMKIFAIRNIALSLLSQLFLGFVLLGVIFHMPTYYIIAHGGTSIQAGVFVLPFYVTLFISSFISGFTISKTSSYRPFIWAGTAVVTVGVGLISTFNENTSQFREGLYLSITGFGFGLCLQPMLISVQSSSERSVLLMSTTLVTFFRDIGGSIGVATLTAISNSYLSSRINSISQMYPQFPCIDSLSLSSSTIMCNPSITDSARELILKAYFDSVRKPFIALVPVALAAFVPTLFITHVDIQDFNLH</sequence>
<feature type="transmembrane region" description="Helical" evidence="7">
    <location>
        <begin position="546"/>
        <end position="568"/>
    </location>
</feature>
<feature type="compositionally biased region" description="Basic and acidic residues" evidence="6">
    <location>
        <begin position="1"/>
        <end position="11"/>
    </location>
</feature>
<feature type="region of interest" description="Disordered" evidence="6">
    <location>
        <begin position="74"/>
        <end position="147"/>
    </location>
</feature>
<dbReference type="SUPFAM" id="SSF103473">
    <property type="entry name" value="MFS general substrate transporter"/>
    <property type="match status" value="1"/>
</dbReference>
<feature type="region of interest" description="Disordered" evidence="6">
    <location>
        <begin position="1"/>
        <end position="60"/>
    </location>
</feature>
<evidence type="ECO:0000256" key="2">
    <source>
        <dbReference type="ARBA" id="ARBA00022448"/>
    </source>
</evidence>
<dbReference type="InterPro" id="IPR020846">
    <property type="entry name" value="MFS_dom"/>
</dbReference>
<evidence type="ECO:0000256" key="6">
    <source>
        <dbReference type="SAM" id="MobiDB-lite"/>
    </source>
</evidence>
<feature type="transmembrane region" description="Helical" evidence="7">
    <location>
        <begin position="721"/>
        <end position="741"/>
    </location>
</feature>
<dbReference type="CDD" id="cd17502">
    <property type="entry name" value="MFS_Azr1_MDR_like"/>
    <property type="match status" value="1"/>
</dbReference>
<feature type="domain" description="Major facilitator superfamily (MFS) profile" evidence="8">
    <location>
        <begin position="254"/>
        <end position="743"/>
    </location>
</feature>
<feature type="transmembrane region" description="Helical" evidence="7">
    <location>
        <begin position="514"/>
        <end position="540"/>
    </location>
</feature>
<comment type="caution">
    <text evidence="9">The sequence shown here is derived from an EMBL/GenBank/DDBJ whole genome shotgun (WGS) entry which is preliminary data.</text>
</comment>
<dbReference type="GO" id="GO:0005886">
    <property type="term" value="C:plasma membrane"/>
    <property type="evidence" value="ECO:0007669"/>
    <property type="project" value="TreeGrafter"/>
</dbReference>
<evidence type="ECO:0000313" key="10">
    <source>
        <dbReference type="Proteomes" id="UP000187455"/>
    </source>
</evidence>
<dbReference type="PANTHER" id="PTHR23501">
    <property type="entry name" value="MAJOR FACILITATOR SUPERFAMILY"/>
    <property type="match status" value="1"/>
</dbReference>
<keyword evidence="4 7" id="KW-1133">Transmembrane helix</keyword>
<keyword evidence="10" id="KW-1185">Reference proteome</keyword>
<organism evidence="9 10">
    <name type="scientific">Smittium mucronatum</name>
    <dbReference type="NCBI Taxonomy" id="133383"/>
    <lineage>
        <taxon>Eukaryota</taxon>
        <taxon>Fungi</taxon>
        <taxon>Fungi incertae sedis</taxon>
        <taxon>Zoopagomycota</taxon>
        <taxon>Kickxellomycotina</taxon>
        <taxon>Harpellomycetes</taxon>
        <taxon>Harpellales</taxon>
        <taxon>Legeriomycetaceae</taxon>
        <taxon>Smittium</taxon>
    </lineage>
</organism>
<feature type="compositionally biased region" description="Polar residues" evidence="6">
    <location>
        <begin position="91"/>
        <end position="125"/>
    </location>
</feature>